<dbReference type="InterPro" id="IPR058257">
    <property type="entry name" value="CorA-like_dom"/>
</dbReference>
<reference evidence="2" key="2">
    <citation type="submission" date="2023-05" db="EMBL/GenBank/DDBJ databases">
        <authorList>
            <consortium name="Lawrence Berkeley National Laboratory"/>
            <person name="Steindorff A."/>
            <person name="Hensen N."/>
            <person name="Bonometti L."/>
            <person name="Westerberg I."/>
            <person name="Brannstrom I.O."/>
            <person name="Guillou S."/>
            <person name="Cros-Aarteil S."/>
            <person name="Calhoun S."/>
            <person name="Haridas S."/>
            <person name="Kuo A."/>
            <person name="Mondo S."/>
            <person name="Pangilinan J."/>
            <person name="Riley R."/>
            <person name="Labutti K."/>
            <person name="Andreopoulos B."/>
            <person name="Lipzen A."/>
            <person name="Chen C."/>
            <person name="Yanf M."/>
            <person name="Daum C."/>
            <person name="Ng V."/>
            <person name="Clum A."/>
            <person name="Ohm R."/>
            <person name="Martin F."/>
            <person name="Silar P."/>
            <person name="Natvig D."/>
            <person name="Lalanne C."/>
            <person name="Gautier V."/>
            <person name="Ament-Velasquez S.L."/>
            <person name="Kruys A."/>
            <person name="Hutchinson M.I."/>
            <person name="Powell A.J."/>
            <person name="Barry K."/>
            <person name="Miller A.N."/>
            <person name="Grigoriev I.V."/>
            <person name="Debuchy R."/>
            <person name="Gladieux P."/>
            <person name="Thoren M.H."/>
            <person name="Johannesson H."/>
        </authorList>
    </citation>
    <scope>NUCLEOTIDE SEQUENCE</scope>
    <source>
        <strain evidence="2">CBS 990.96</strain>
    </source>
</reference>
<feature type="domain" description="CorA-like transporter" evidence="1">
    <location>
        <begin position="128"/>
        <end position="241"/>
    </location>
</feature>
<reference evidence="2" key="1">
    <citation type="journal article" date="2023" name="Mol. Phylogenet. Evol.">
        <title>Genome-scale phylogeny and comparative genomics of the fungal order Sordariales.</title>
        <authorList>
            <person name="Hensen N."/>
            <person name="Bonometti L."/>
            <person name="Westerberg I."/>
            <person name="Brannstrom I.O."/>
            <person name="Guillou S."/>
            <person name="Cros-Aarteil S."/>
            <person name="Calhoun S."/>
            <person name="Haridas S."/>
            <person name="Kuo A."/>
            <person name="Mondo S."/>
            <person name="Pangilinan J."/>
            <person name="Riley R."/>
            <person name="LaButti K."/>
            <person name="Andreopoulos B."/>
            <person name="Lipzen A."/>
            <person name="Chen C."/>
            <person name="Yan M."/>
            <person name="Daum C."/>
            <person name="Ng V."/>
            <person name="Clum A."/>
            <person name="Steindorff A."/>
            <person name="Ohm R.A."/>
            <person name="Martin F."/>
            <person name="Silar P."/>
            <person name="Natvig D.O."/>
            <person name="Lalanne C."/>
            <person name="Gautier V."/>
            <person name="Ament-Velasquez S.L."/>
            <person name="Kruys A."/>
            <person name="Hutchinson M.I."/>
            <person name="Powell A.J."/>
            <person name="Barry K."/>
            <person name="Miller A.N."/>
            <person name="Grigoriev I.V."/>
            <person name="Debuchy R."/>
            <person name="Gladieux P."/>
            <person name="Hiltunen Thoren M."/>
            <person name="Johannesson H."/>
        </authorList>
    </citation>
    <scope>NUCLEOTIDE SEQUENCE</scope>
    <source>
        <strain evidence="2">CBS 990.96</strain>
    </source>
</reference>
<protein>
    <recommendedName>
        <fullName evidence="1">CorA-like transporter domain-containing protein</fullName>
    </recommendedName>
</protein>
<sequence length="343" mass="40026">MAPTKMVNPSYHSLGAKRFHQSIRGFERNIELEHMRAKFQKTNDKLKVLTPQNQPYRVYVFTFPVSGKEHKGSASNDAQVIYSFFIRYEAVTEQPDPQVFLTGGQLNDHVDISHSGLKAILTHYQTIFSIPELRRSGRGYQLCYLLKGLRLNTNWDIKPAVIYHRFDVEFATQIWILVDPDQDFRKAIGQADQIPIAKYTDSVSHQFISLLQGHIFYARWATRDWEEHIETMEADLRRQVQTKDHTADIIQDTIHITFTLKQNINNLTNLVNFYKTLIFDPRVSSIFKDGHLEMMQFVDTDFSKDVQNYIFQNTNLRDRGMGASYVSLYSVTWHNNYHAKDPP</sequence>
<proteinExistence type="predicted"/>
<comment type="caution">
    <text evidence="2">The sequence shown here is derived from an EMBL/GenBank/DDBJ whole genome shotgun (WGS) entry which is preliminary data.</text>
</comment>
<evidence type="ECO:0000259" key="1">
    <source>
        <dbReference type="Pfam" id="PF26616"/>
    </source>
</evidence>
<dbReference type="Proteomes" id="UP001301958">
    <property type="component" value="Unassembled WGS sequence"/>
</dbReference>
<accession>A0AAN6YL72</accession>
<evidence type="ECO:0000313" key="2">
    <source>
        <dbReference type="EMBL" id="KAK4221313.1"/>
    </source>
</evidence>
<gene>
    <name evidence="2" type="ORF">QBC38DRAFT_461633</name>
</gene>
<keyword evidence="3" id="KW-1185">Reference proteome</keyword>
<feature type="non-terminal residue" evidence="2">
    <location>
        <position position="343"/>
    </location>
</feature>
<dbReference type="Pfam" id="PF26616">
    <property type="entry name" value="CorA-like"/>
    <property type="match status" value="1"/>
</dbReference>
<organism evidence="2 3">
    <name type="scientific">Podospora fimiseda</name>
    <dbReference type="NCBI Taxonomy" id="252190"/>
    <lineage>
        <taxon>Eukaryota</taxon>
        <taxon>Fungi</taxon>
        <taxon>Dikarya</taxon>
        <taxon>Ascomycota</taxon>
        <taxon>Pezizomycotina</taxon>
        <taxon>Sordariomycetes</taxon>
        <taxon>Sordariomycetidae</taxon>
        <taxon>Sordariales</taxon>
        <taxon>Podosporaceae</taxon>
        <taxon>Podospora</taxon>
    </lineage>
</organism>
<dbReference type="AlphaFoldDB" id="A0AAN6YL72"/>
<evidence type="ECO:0000313" key="3">
    <source>
        <dbReference type="Proteomes" id="UP001301958"/>
    </source>
</evidence>
<dbReference type="EMBL" id="MU865561">
    <property type="protein sequence ID" value="KAK4221313.1"/>
    <property type="molecule type" value="Genomic_DNA"/>
</dbReference>
<name>A0AAN6YL72_9PEZI</name>